<keyword evidence="2 4" id="KW-0732">Signal</keyword>
<accession>A0ABR1Q7P1</accession>
<comment type="caution">
    <text evidence="5">The sequence shown here is derived from an EMBL/GenBank/DDBJ whole genome shotgun (WGS) entry which is preliminary data.</text>
</comment>
<evidence type="ECO:0000313" key="6">
    <source>
        <dbReference type="Proteomes" id="UP001391051"/>
    </source>
</evidence>
<keyword evidence="6" id="KW-1185">Reference proteome</keyword>
<dbReference type="GeneID" id="92078717"/>
<gene>
    <name evidence="5" type="ORF">PG986_009433</name>
</gene>
<evidence type="ECO:0000256" key="3">
    <source>
        <dbReference type="ARBA" id="ARBA00022801"/>
    </source>
</evidence>
<name>A0ABR1Q7P1_9PEZI</name>
<reference evidence="5 6" key="1">
    <citation type="submission" date="2023-01" db="EMBL/GenBank/DDBJ databases">
        <title>Analysis of 21 Apiospora genomes using comparative genomics revels a genus with tremendous synthesis potential of carbohydrate active enzymes and secondary metabolites.</title>
        <authorList>
            <person name="Sorensen T."/>
        </authorList>
    </citation>
    <scope>NUCLEOTIDE SEQUENCE [LARGE SCALE GENOMIC DNA]</scope>
    <source>
        <strain evidence="5 6">CBS 24483</strain>
    </source>
</reference>
<sequence length="524" mass="56922">MRSANAVVGLLIGHLHATAALDVPARLTAQVKVNLNQRHQTIDGFGFSQAFQRAAWLHGKLGLAPEQQREVLDLLFDRDSGAGATILRNGIGSSTSYDRDFMKSIAPTSPGSPDAAPDYVWDGYDADQVWLTKEALAYGGGGPKYVYADAWSAPGYMKSNGNDSYGGYLCGPSSSSSSSGSPTSCDSSGDWREAYARYLVQFLRFYRERESVEITHLGWLNEPDLNQTYASMLSDGFQAAAFARILRQVMRDEGFGHVRLVCCEATGWTQGAAILAELQAEAAGAEVGDDDAALFDVYSAHAYSADSSRPLQTTQKVWQTEWADLDGRWNPAWDDLGKAGEGIGWANKIQESLVLGNVSAWLHWIGAEPTPTNSALIQLPLQQSNNNNSAATYSVSGRFWAFAQFSRFVRPGAVRVDAETDRGFLGTSAFFLDEGAIENNSGRVVSVQMINNGHVDLNVRVVIDGGNSGKDNGENSPEIWLTNNENNLTRASVTSQVIKDSSPSPEYSVLVPKRSMVTLLLLYK</sequence>
<dbReference type="InterPro" id="IPR017853">
    <property type="entry name" value="GH"/>
</dbReference>
<protein>
    <submittedName>
        <fullName evidence="5">Glycoside hydrolase family 30 protein</fullName>
    </submittedName>
</protein>
<evidence type="ECO:0000313" key="5">
    <source>
        <dbReference type="EMBL" id="KAK7948547.1"/>
    </source>
</evidence>
<dbReference type="Gene3D" id="3.20.20.80">
    <property type="entry name" value="Glycosidases"/>
    <property type="match status" value="1"/>
</dbReference>
<keyword evidence="3 5" id="KW-0378">Hydrolase</keyword>
<dbReference type="SUPFAM" id="SSF51445">
    <property type="entry name" value="(Trans)glycosidases"/>
    <property type="match status" value="1"/>
</dbReference>
<comment type="similarity">
    <text evidence="1">Belongs to the glycosyl hydrolase 30 family.</text>
</comment>
<dbReference type="EMBL" id="JAQQWE010000006">
    <property type="protein sequence ID" value="KAK7948547.1"/>
    <property type="molecule type" value="Genomic_DNA"/>
</dbReference>
<feature type="signal peptide" evidence="4">
    <location>
        <begin position="1"/>
        <end position="20"/>
    </location>
</feature>
<dbReference type="RefSeq" id="XP_066698053.1">
    <property type="nucleotide sequence ID" value="XM_066845655.1"/>
</dbReference>
<dbReference type="Gene3D" id="2.60.40.1180">
    <property type="entry name" value="Golgi alpha-mannosidase II"/>
    <property type="match status" value="1"/>
</dbReference>
<organism evidence="5 6">
    <name type="scientific">Apiospora aurea</name>
    <dbReference type="NCBI Taxonomy" id="335848"/>
    <lineage>
        <taxon>Eukaryota</taxon>
        <taxon>Fungi</taxon>
        <taxon>Dikarya</taxon>
        <taxon>Ascomycota</taxon>
        <taxon>Pezizomycotina</taxon>
        <taxon>Sordariomycetes</taxon>
        <taxon>Xylariomycetidae</taxon>
        <taxon>Amphisphaeriales</taxon>
        <taxon>Apiosporaceae</taxon>
        <taxon>Apiospora</taxon>
    </lineage>
</organism>
<evidence type="ECO:0000256" key="4">
    <source>
        <dbReference type="SAM" id="SignalP"/>
    </source>
</evidence>
<dbReference type="PANTHER" id="PTHR11069:SF23">
    <property type="entry name" value="LYSOSOMAL ACID GLUCOSYLCERAMIDASE"/>
    <property type="match status" value="1"/>
</dbReference>
<dbReference type="InterPro" id="IPR001139">
    <property type="entry name" value="Glyco_hydro_30"/>
</dbReference>
<dbReference type="PANTHER" id="PTHR11069">
    <property type="entry name" value="GLUCOSYLCERAMIDASE"/>
    <property type="match status" value="1"/>
</dbReference>
<feature type="chain" id="PRO_5046189648" evidence="4">
    <location>
        <begin position="21"/>
        <end position="524"/>
    </location>
</feature>
<dbReference type="Proteomes" id="UP001391051">
    <property type="component" value="Unassembled WGS sequence"/>
</dbReference>
<dbReference type="GO" id="GO:0016787">
    <property type="term" value="F:hydrolase activity"/>
    <property type="evidence" value="ECO:0007669"/>
    <property type="project" value="UniProtKB-KW"/>
</dbReference>
<evidence type="ECO:0000256" key="1">
    <source>
        <dbReference type="ARBA" id="ARBA00005382"/>
    </source>
</evidence>
<proteinExistence type="inferred from homology"/>
<evidence type="ECO:0000256" key="2">
    <source>
        <dbReference type="ARBA" id="ARBA00022729"/>
    </source>
</evidence>
<dbReference type="InterPro" id="IPR013780">
    <property type="entry name" value="Glyco_hydro_b"/>
</dbReference>